<dbReference type="Proteomes" id="UP000095286">
    <property type="component" value="Unplaced"/>
</dbReference>
<evidence type="ECO:0000313" key="1">
    <source>
        <dbReference type="Proteomes" id="UP000095286"/>
    </source>
</evidence>
<accession>A0AC35UDY2</accession>
<reference evidence="2" key="1">
    <citation type="submission" date="2016-11" db="UniProtKB">
        <authorList>
            <consortium name="WormBaseParasite"/>
        </authorList>
    </citation>
    <scope>IDENTIFICATION</scope>
    <source>
        <strain evidence="2">KR3021</strain>
    </source>
</reference>
<evidence type="ECO:0000313" key="2">
    <source>
        <dbReference type="WBParaSite" id="RSKR_0001039800.1"/>
    </source>
</evidence>
<protein>
    <submittedName>
        <fullName evidence="2">Nuclear receptor domain-containing protein</fullName>
    </submittedName>
</protein>
<dbReference type="WBParaSite" id="RSKR_0001039800.1">
    <property type="protein sequence ID" value="RSKR_0001039800.1"/>
    <property type="gene ID" value="RSKR_0001039800"/>
</dbReference>
<name>A0AC35UDY2_9BILA</name>
<proteinExistence type="predicted"/>
<sequence length="946" mass="107937">MEARYSPIDSDSIISCDEESSRGIYTYQVNDSSDCFTDDKLSEDYEEDTELYEYEYEEYEYAEDGEQSLNYEADDELMLNVDYFERTYKDDDRPTLKDPFSDDEDDTSYVPSNEATGNLLPKEITDLNSLPYQKLTLTEYMLLNDKYENNRRIIIEKLRPYYERQGIFSTDPRDDGLIIAACYIEIYAPEFLKPNQVSSHNKEQQELASLEKVINEAVKDGIQSNNKNILMGNETEQFNVRENRASQSSVEQLTVSEVNAQQNKIDKVKIQATKAHQIDSQPHKVPHANVHLSKLPQTIAQTNKTPQKTDQQTNAKETKSQQNKTLPIKPSQNSIALGKAPINTSQQNAITRSRSQVSKNSQNSTTFKTAPINEPPQNPPPITKLSQNATSSKSTPTNKLSQNPATSSKPNESQVARIKCYPKRPKINDGPEWHDPEQDTPSLWKIQQFLARSKPSAVPAPSKTTERRQVPQFRNMKNKSTGQQSGTQKNREIQEKAAYIGAKQKTTFIGLKQKTTLIGPKPKTTNSDLQHKPRPNKNERDKSVGDYDPSDSDCGSEDSYTLRLFSYRHKVYNTKNDDTKSKEYEPLDKDSQSRTFVRDMLFGDGKSYNPGLSDFIRNELFPKKAYTTTGDTLVDHLKNQGQEYVPDDEVDLEKEFEPIFFNQYDNYSFHHPNQKFVLPSVSAYGIEFPDDVSDGTIAEMTDSEQESVDGRKARKMFNGFRIKAKSEVNKDGASVCECCGNDLEYNVGFTIVCRACASYWYRIKSKNLLCTLTCRLGDESCGMDLITLKLCHLCRFAKIQSIKFKYFPEQRTFDGTGGSQLFFDLPLGKEDTHMAVLEESTDYIELIKRFIILKGSIKNVIDDPEMMEALKDCPERYSYFEDNESILHSTIIITSSTAYQIIEQGKLKFETLFQEIAQPTFINPKVMNFLEGVSLMNHENMSDQVS</sequence>
<organism evidence="1 2">
    <name type="scientific">Rhabditophanes sp. KR3021</name>
    <dbReference type="NCBI Taxonomy" id="114890"/>
    <lineage>
        <taxon>Eukaryota</taxon>
        <taxon>Metazoa</taxon>
        <taxon>Ecdysozoa</taxon>
        <taxon>Nematoda</taxon>
        <taxon>Chromadorea</taxon>
        <taxon>Rhabditida</taxon>
        <taxon>Tylenchina</taxon>
        <taxon>Panagrolaimomorpha</taxon>
        <taxon>Strongyloidoidea</taxon>
        <taxon>Alloionematidae</taxon>
        <taxon>Rhabditophanes</taxon>
    </lineage>
</organism>